<sequence>MLAAVAGLGAVAALTAPASAAPSAPPVDAAFPTYPQTVTHIPEDLGSDIAGSAFTDSDGQFHWSNAVASYARTDDGSSWEHTFTNTDMGAVSAGLASGATKLASADAYYGTPGTLCYKLGERTDASMPSPYDDDHCDIVGTWVDPATKRWYAVINDEFTFDPLNTDPTKSIPDRIATAQHSNRILVATSDDKGASWAVQNEIVTPPYQPKDYFDNADYPGSTFAFGDSGVRFFVDNSTGYFYVLYNYQVRLKSSPFSSVAQWQSIARAPISGKMARGSWKKYYDGHWSQPGIGGLDGAFLTPLGLNPVYDPAKDIVTWSGRGKDGTRLAYVNTQLTAAAPSFAFKAADGASYTADSATGVITDASGASVPSVSYRDPAQDATITVASSGGKIALTAVQADGHADTATLGTKSAVYLDRATGRLFLPPRINQSAVSYNTYSRRYQIYGYDGYLYQGDDLGKPNAFAPVGYSGLANPAYQSTLDYGSLTNQMITGRSFWAVNDLDTSITQVKGTSPAAGQTQYAHEGLPVDTAGRPVSAQHSYTLRIGGRSLGGSWQPVPVKDSYDTASDSGFYRLRNTRTGQYLDVPGATPEAKRAWGAAVSTGAAEPAFDPSGNAGYGSPGGSDQWYLLPEASGGSTSIKGSTRYALVNRNSNLAVQFNGDKAQLVPIRHLSPSQRVTMTGVE</sequence>
<reference evidence="2 3" key="1">
    <citation type="submission" date="2016-10" db="EMBL/GenBank/DDBJ databases">
        <title>Genome sequence of Streptomyces gilvigriseus MUSC 26.</title>
        <authorList>
            <person name="Lee L.-H."/>
            <person name="Ser H.-L."/>
        </authorList>
    </citation>
    <scope>NUCLEOTIDE SEQUENCE [LARGE SCALE GENOMIC DNA]</scope>
    <source>
        <strain evidence="2 3">MUSC 26</strain>
    </source>
</reference>
<keyword evidence="1" id="KW-0732">Signal</keyword>
<feature type="signal peptide" evidence="1">
    <location>
        <begin position="1"/>
        <end position="20"/>
    </location>
</feature>
<gene>
    <name evidence="2" type="ORF">BIV57_12545</name>
</gene>
<evidence type="ECO:0008006" key="4">
    <source>
        <dbReference type="Google" id="ProtNLM"/>
    </source>
</evidence>
<dbReference type="Gene3D" id="2.80.10.50">
    <property type="match status" value="1"/>
</dbReference>
<organism evidence="2 3">
    <name type="scientific">Mangrovactinospora gilvigrisea</name>
    <dbReference type="NCBI Taxonomy" id="1428644"/>
    <lineage>
        <taxon>Bacteria</taxon>
        <taxon>Bacillati</taxon>
        <taxon>Actinomycetota</taxon>
        <taxon>Actinomycetes</taxon>
        <taxon>Kitasatosporales</taxon>
        <taxon>Streptomycetaceae</taxon>
        <taxon>Mangrovactinospora</taxon>
    </lineage>
</organism>
<dbReference type="EMBL" id="MLCF01000062">
    <property type="protein sequence ID" value="OIV37151.1"/>
    <property type="molecule type" value="Genomic_DNA"/>
</dbReference>
<dbReference type="STRING" id="1428644.BIV57_12545"/>
<evidence type="ECO:0000256" key="1">
    <source>
        <dbReference type="SAM" id="SignalP"/>
    </source>
</evidence>
<comment type="caution">
    <text evidence="2">The sequence shown here is derived from an EMBL/GenBank/DDBJ whole genome shotgun (WGS) entry which is preliminary data.</text>
</comment>
<feature type="chain" id="PRO_5039727522" description="Ricin B lectin domain-containing protein" evidence="1">
    <location>
        <begin position="21"/>
        <end position="683"/>
    </location>
</feature>
<evidence type="ECO:0000313" key="3">
    <source>
        <dbReference type="Proteomes" id="UP000243342"/>
    </source>
</evidence>
<name>A0A1J7BEN1_9ACTN</name>
<evidence type="ECO:0000313" key="2">
    <source>
        <dbReference type="EMBL" id="OIV37151.1"/>
    </source>
</evidence>
<protein>
    <recommendedName>
        <fullName evidence="4">Ricin B lectin domain-containing protein</fullName>
    </recommendedName>
</protein>
<dbReference type="AlphaFoldDB" id="A0A1J7BEN1"/>
<proteinExistence type="predicted"/>
<dbReference type="CDD" id="cd00161">
    <property type="entry name" value="beta-trefoil_Ricin-like"/>
    <property type="match status" value="1"/>
</dbReference>
<accession>A0A1J7BEN1</accession>
<dbReference type="Proteomes" id="UP000243342">
    <property type="component" value="Unassembled WGS sequence"/>
</dbReference>
<keyword evidence="3" id="KW-1185">Reference proteome</keyword>